<protein>
    <submittedName>
        <fullName evidence="1">Uncharacterized protein</fullName>
    </submittedName>
</protein>
<dbReference type="PATRIC" id="fig|999437.3.peg.1670"/>
<dbReference type="Proteomes" id="UP000016183">
    <property type="component" value="Unassembled WGS sequence"/>
</dbReference>
<gene>
    <name evidence="1" type="ORF">HMPREF9733_01620</name>
</gene>
<evidence type="ECO:0000313" key="1">
    <source>
        <dbReference type="EMBL" id="EMB24171.1"/>
    </source>
</evidence>
<dbReference type="HOGENOM" id="CLU_2304787_0_0_12"/>
<dbReference type="EMBL" id="AGDZ01000022">
    <property type="protein sequence ID" value="EMB24171.1"/>
    <property type="molecule type" value="Genomic_DNA"/>
</dbReference>
<dbReference type="AlphaFoldDB" id="M2ALH2"/>
<reference evidence="1 2" key="1">
    <citation type="submission" date="2012-01" db="EMBL/GenBank/DDBJ databases">
        <title>The Genome Sequence of Treponema denticola SP33.</title>
        <authorList>
            <consortium name="The Broad Institute Genome Sequencing Platform"/>
            <person name="Earl A."/>
            <person name="Ward D."/>
            <person name="Feldgarden M."/>
            <person name="Gevers D."/>
            <person name="Blanton J.M."/>
            <person name="Fenno C.J."/>
            <person name="Baranova O.V."/>
            <person name="Mathney J."/>
            <person name="Dewhirst F.E."/>
            <person name="Izard J."/>
            <person name="Young S.K."/>
            <person name="Zeng Q."/>
            <person name="Gargeya S."/>
            <person name="Fitzgerald M."/>
            <person name="Haas B."/>
            <person name="Abouelleil A."/>
            <person name="Alvarado L."/>
            <person name="Arachchi H.M."/>
            <person name="Berlin A."/>
            <person name="Chapman S.B."/>
            <person name="Gearin G."/>
            <person name="Goldberg J."/>
            <person name="Griggs A."/>
            <person name="Gujja S."/>
            <person name="Hansen M."/>
            <person name="Heiman D."/>
            <person name="Howarth C."/>
            <person name="Larimer J."/>
            <person name="Lui A."/>
            <person name="MacDonald P.J.P."/>
            <person name="McCowen C."/>
            <person name="Montmayeur A."/>
            <person name="Murphy C."/>
            <person name="Neiman D."/>
            <person name="Pearson M."/>
            <person name="Priest M."/>
            <person name="Roberts A."/>
            <person name="Saif S."/>
            <person name="Shea T."/>
            <person name="Sisk P."/>
            <person name="Stolte C."/>
            <person name="Sykes S."/>
            <person name="Wortman J."/>
            <person name="Nusbaum C."/>
            <person name="Birren B."/>
        </authorList>
    </citation>
    <scope>NUCLEOTIDE SEQUENCE [LARGE SCALE GENOMIC DNA]</scope>
    <source>
        <strain evidence="1 2">SP33</strain>
    </source>
</reference>
<evidence type="ECO:0000313" key="2">
    <source>
        <dbReference type="Proteomes" id="UP000016183"/>
    </source>
</evidence>
<dbReference type="RefSeq" id="WP_010695884.1">
    <property type="nucleotide sequence ID" value="NZ_KB442453.1"/>
</dbReference>
<accession>M2ALH2</accession>
<organism evidence="1 2">
    <name type="scientific">Treponema denticola SP33</name>
    <dbReference type="NCBI Taxonomy" id="999437"/>
    <lineage>
        <taxon>Bacteria</taxon>
        <taxon>Pseudomonadati</taxon>
        <taxon>Spirochaetota</taxon>
        <taxon>Spirochaetia</taxon>
        <taxon>Spirochaetales</taxon>
        <taxon>Treponemataceae</taxon>
        <taxon>Treponema</taxon>
    </lineage>
</organism>
<proteinExistence type="predicted"/>
<comment type="caution">
    <text evidence="1">The sequence shown here is derived from an EMBL/GenBank/DDBJ whole genome shotgun (WGS) entry which is preliminary data.</text>
</comment>
<name>M2ALH2_TREDN</name>
<sequence>MKQKGLFDEEDRLRVLIKLGDSLEKLNGKIKIGNSNLGKIINEKRLDGVIESGARILLNSDPTKATANSAYAMEVQKLAENGYEFVKTVVKEVECWEGIK</sequence>